<dbReference type="EMBL" id="PQIB02000017">
    <property type="protein sequence ID" value="RLM58017.1"/>
    <property type="molecule type" value="Genomic_DNA"/>
</dbReference>
<sequence>MKKNPSNPPLIGFLWIGELPTLIRLEEQRPPLPAPARMPLPPGRKMEPWMIDMLGSNAGGSNDLDMLGTNAGGSHDVEVAETQYASPQLEQVFREQLLKVALL</sequence>
<proteinExistence type="predicted"/>
<dbReference type="AlphaFoldDB" id="A0A3L6PGM9"/>
<organism evidence="1 2">
    <name type="scientific">Panicum miliaceum</name>
    <name type="common">Proso millet</name>
    <name type="synonym">Broomcorn millet</name>
    <dbReference type="NCBI Taxonomy" id="4540"/>
    <lineage>
        <taxon>Eukaryota</taxon>
        <taxon>Viridiplantae</taxon>
        <taxon>Streptophyta</taxon>
        <taxon>Embryophyta</taxon>
        <taxon>Tracheophyta</taxon>
        <taxon>Spermatophyta</taxon>
        <taxon>Magnoliopsida</taxon>
        <taxon>Liliopsida</taxon>
        <taxon>Poales</taxon>
        <taxon>Poaceae</taxon>
        <taxon>PACMAD clade</taxon>
        <taxon>Panicoideae</taxon>
        <taxon>Panicodae</taxon>
        <taxon>Paniceae</taxon>
        <taxon>Panicinae</taxon>
        <taxon>Panicum</taxon>
        <taxon>Panicum sect. Panicum</taxon>
    </lineage>
</organism>
<reference evidence="2" key="1">
    <citation type="journal article" date="2019" name="Nat. Commun.">
        <title>The genome of broomcorn millet.</title>
        <authorList>
            <person name="Zou C."/>
            <person name="Miki D."/>
            <person name="Li D."/>
            <person name="Tang Q."/>
            <person name="Xiao L."/>
            <person name="Rajput S."/>
            <person name="Deng P."/>
            <person name="Jia W."/>
            <person name="Huang R."/>
            <person name="Zhang M."/>
            <person name="Sun Y."/>
            <person name="Hu J."/>
            <person name="Fu X."/>
            <person name="Schnable P.S."/>
            <person name="Li F."/>
            <person name="Zhang H."/>
            <person name="Feng B."/>
            <person name="Zhu X."/>
            <person name="Liu R."/>
            <person name="Schnable J.C."/>
            <person name="Zhu J.-K."/>
            <person name="Zhang H."/>
        </authorList>
    </citation>
    <scope>NUCLEOTIDE SEQUENCE [LARGE SCALE GENOMIC DNA]</scope>
</reference>
<evidence type="ECO:0000313" key="1">
    <source>
        <dbReference type="EMBL" id="RLM58017.1"/>
    </source>
</evidence>
<name>A0A3L6PGM9_PANMI</name>
<accession>A0A3L6PGM9</accession>
<evidence type="ECO:0000313" key="2">
    <source>
        <dbReference type="Proteomes" id="UP000275267"/>
    </source>
</evidence>
<dbReference type="OrthoDB" id="10395826at2759"/>
<comment type="caution">
    <text evidence="1">The sequence shown here is derived from an EMBL/GenBank/DDBJ whole genome shotgun (WGS) entry which is preliminary data.</text>
</comment>
<keyword evidence="2" id="KW-1185">Reference proteome</keyword>
<gene>
    <name evidence="1" type="ORF">C2845_PM18G06660</name>
</gene>
<protein>
    <submittedName>
        <fullName evidence="1">Uncharacterized protein</fullName>
    </submittedName>
</protein>
<dbReference type="Proteomes" id="UP000275267">
    <property type="component" value="Unassembled WGS sequence"/>
</dbReference>